<feature type="chain" id="PRO_5028234281" evidence="2">
    <location>
        <begin position="31"/>
        <end position="123"/>
    </location>
</feature>
<dbReference type="RefSeq" id="XP_019640282.1">
    <property type="nucleotide sequence ID" value="XM_019784723.1"/>
</dbReference>
<reference evidence="4" key="1">
    <citation type="submission" date="2025-08" db="UniProtKB">
        <authorList>
            <consortium name="RefSeq"/>
        </authorList>
    </citation>
    <scope>IDENTIFICATION</scope>
    <source>
        <tissue evidence="4">Gonad</tissue>
    </source>
</reference>
<keyword evidence="1" id="KW-0472">Membrane</keyword>
<keyword evidence="1" id="KW-0812">Transmembrane</keyword>
<keyword evidence="1" id="KW-1133">Transmembrane helix</keyword>
<dbReference type="GeneID" id="109482063"/>
<protein>
    <submittedName>
        <fullName evidence="4">Uncharacterized protein LOC109482063</fullName>
    </submittedName>
</protein>
<dbReference type="KEGG" id="bbel:109482063"/>
<dbReference type="OrthoDB" id="10066598at2759"/>
<dbReference type="AlphaFoldDB" id="A0A6P5AA89"/>
<keyword evidence="2" id="KW-0732">Signal</keyword>
<organism evidence="3 4">
    <name type="scientific">Branchiostoma belcheri</name>
    <name type="common">Amphioxus</name>
    <dbReference type="NCBI Taxonomy" id="7741"/>
    <lineage>
        <taxon>Eukaryota</taxon>
        <taxon>Metazoa</taxon>
        <taxon>Chordata</taxon>
        <taxon>Cephalochordata</taxon>
        <taxon>Leptocardii</taxon>
        <taxon>Amphioxiformes</taxon>
        <taxon>Branchiostomatidae</taxon>
        <taxon>Branchiostoma</taxon>
    </lineage>
</organism>
<feature type="signal peptide" evidence="2">
    <location>
        <begin position="1"/>
        <end position="30"/>
    </location>
</feature>
<evidence type="ECO:0000256" key="1">
    <source>
        <dbReference type="SAM" id="Phobius"/>
    </source>
</evidence>
<sequence length="123" mass="13074">MTTVGPCKMMLIKITVGIGFLMSVILQCSAQSTNTTTSNSAVITVTNSTMVNSTQKSTPRFITINTSISNWAKAGIAVGLTLGVVLVAGIVAASCHCWLRNQKGSDLIPDKEEDIEEEVRLAE</sequence>
<evidence type="ECO:0000256" key="2">
    <source>
        <dbReference type="SAM" id="SignalP"/>
    </source>
</evidence>
<dbReference type="Proteomes" id="UP000515135">
    <property type="component" value="Unplaced"/>
</dbReference>
<keyword evidence="3" id="KW-1185">Reference proteome</keyword>
<proteinExistence type="predicted"/>
<gene>
    <name evidence="4" type="primary">LOC109482063</name>
</gene>
<evidence type="ECO:0000313" key="3">
    <source>
        <dbReference type="Proteomes" id="UP000515135"/>
    </source>
</evidence>
<feature type="transmembrane region" description="Helical" evidence="1">
    <location>
        <begin position="76"/>
        <end position="99"/>
    </location>
</feature>
<name>A0A6P5AA89_BRABE</name>
<evidence type="ECO:0000313" key="4">
    <source>
        <dbReference type="RefSeq" id="XP_019640282.1"/>
    </source>
</evidence>
<accession>A0A6P5AA89</accession>